<dbReference type="Proteomes" id="UP001596072">
    <property type="component" value="Unassembled WGS sequence"/>
</dbReference>
<feature type="transmembrane region" description="Helical" evidence="1">
    <location>
        <begin position="59"/>
        <end position="82"/>
    </location>
</feature>
<proteinExistence type="predicted"/>
<protein>
    <recommendedName>
        <fullName evidence="4">Fluoride ion transporter CrcB</fullName>
    </recommendedName>
</protein>
<keyword evidence="1" id="KW-1133">Transmembrane helix</keyword>
<evidence type="ECO:0000313" key="3">
    <source>
        <dbReference type="Proteomes" id="UP001596072"/>
    </source>
</evidence>
<comment type="caution">
    <text evidence="2">The sequence shown here is derived from an EMBL/GenBank/DDBJ whole genome shotgun (WGS) entry which is preliminary data.</text>
</comment>
<organism evidence="2 3">
    <name type="scientific">Nocardioides vastitatis</name>
    <dbReference type="NCBI Taxonomy" id="2568655"/>
    <lineage>
        <taxon>Bacteria</taxon>
        <taxon>Bacillati</taxon>
        <taxon>Actinomycetota</taxon>
        <taxon>Actinomycetes</taxon>
        <taxon>Propionibacteriales</taxon>
        <taxon>Nocardioidaceae</taxon>
        <taxon>Nocardioides</taxon>
    </lineage>
</organism>
<sequence length="125" mass="13373">MRVRMLAAAAALASAAVHLWLWFDGVRHQDVIGPAFMVNAIAGAAIAVLLVTWRHWVPLFLVVGFGASTLGAFIISTTVGLFDVHTSWDGWDEYVAAAAEVVCMIAGAWAALAEGWLASLRKAEH</sequence>
<evidence type="ECO:0008006" key="4">
    <source>
        <dbReference type="Google" id="ProtNLM"/>
    </source>
</evidence>
<feature type="transmembrane region" description="Helical" evidence="1">
    <location>
        <begin position="94"/>
        <end position="112"/>
    </location>
</feature>
<accession>A0ABW0ZHV2</accession>
<keyword evidence="3" id="KW-1185">Reference proteome</keyword>
<name>A0ABW0ZHV2_9ACTN</name>
<feature type="transmembrane region" description="Helical" evidence="1">
    <location>
        <begin position="31"/>
        <end position="52"/>
    </location>
</feature>
<keyword evidence="1" id="KW-0472">Membrane</keyword>
<dbReference type="RefSeq" id="WP_136432211.1">
    <property type="nucleotide sequence ID" value="NZ_JBHSNS010000003.1"/>
</dbReference>
<keyword evidence="1" id="KW-0812">Transmembrane</keyword>
<evidence type="ECO:0000256" key="1">
    <source>
        <dbReference type="SAM" id="Phobius"/>
    </source>
</evidence>
<reference evidence="3" key="1">
    <citation type="journal article" date="2019" name="Int. J. Syst. Evol. Microbiol.">
        <title>The Global Catalogue of Microorganisms (GCM) 10K type strain sequencing project: providing services to taxonomists for standard genome sequencing and annotation.</title>
        <authorList>
            <consortium name="The Broad Institute Genomics Platform"/>
            <consortium name="The Broad Institute Genome Sequencing Center for Infectious Disease"/>
            <person name="Wu L."/>
            <person name="Ma J."/>
        </authorList>
    </citation>
    <scope>NUCLEOTIDE SEQUENCE [LARGE SCALE GENOMIC DNA]</scope>
    <source>
        <strain evidence="3">YIM 94188</strain>
    </source>
</reference>
<evidence type="ECO:0000313" key="2">
    <source>
        <dbReference type="EMBL" id="MFC5729136.1"/>
    </source>
</evidence>
<gene>
    <name evidence="2" type="ORF">ACFPQB_09410</name>
</gene>
<dbReference type="EMBL" id="JBHSNS010000003">
    <property type="protein sequence ID" value="MFC5729136.1"/>
    <property type="molecule type" value="Genomic_DNA"/>
</dbReference>